<gene>
    <name evidence="1" type="ORF">CVV64_13995</name>
</gene>
<accession>A0A2N1PMG9</accession>
<reference evidence="1 2" key="1">
    <citation type="journal article" date="2017" name="ISME J.">
        <title>Potential for microbial H2 and metal transformations associated with novel bacteria and archaea in deep terrestrial subsurface sediments.</title>
        <authorList>
            <person name="Hernsdorf A.W."/>
            <person name="Amano Y."/>
            <person name="Miyakawa K."/>
            <person name="Ise K."/>
            <person name="Suzuki Y."/>
            <person name="Anantharaman K."/>
            <person name="Probst A."/>
            <person name="Burstein D."/>
            <person name="Thomas B.C."/>
            <person name="Banfield J.F."/>
        </authorList>
    </citation>
    <scope>NUCLEOTIDE SEQUENCE [LARGE SCALE GENOMIC DNA]</scope>
    <source>
        <strain evidence="1">HGW-Wallbacteria-1</strain>
    </source>
</reference>
<comment type="caution">
    <text evidence="1">The sequence shown here is derived from an EMBL/GenBank/DDBJ whole genome shotgun (WGS) entry which is preliminary data.</text>
</comment>
<name>A0A2N1PMG9_9BACT</name>
<protein>
    <submittedName>
        <fullName evidence="1">Uncharacterized protein</fullName>
    </submittedName>
</protein>
<evidence type="ECO:0000313" key="2">
    <source>
        <dbReference type="Proteomes" id="UP000233256"/>
    </source>
</evidence>
<dbReference type="EMBL" id="PGXC01000016">
    <property type="protein sequence ID" value="PKK89517.1"/>
    <property type="molecule type" value="Genomic_DNA"/>
</dbReference>
<dbReference type="AlphaFoldDB" id="A0A2N1PMG9"/>
<dbReference type="Proteomes" id="UP000233256">
    <property type="component" value="Unassembled WGS sequence"/>
</dbReference>
<proteinExistence type="predicted"/>
<evidence type="ECO:0000313" key="1">
    <source>
        <dbReference type="EMBL" id="PKK89517.1"/>
    </source>
</evidence>
<organism evidence="1 2">
    <name type="scientific">Candidatus Wallbacteria bacterium HGW-Wallbacteria-1</name>
    <dbReference type="NCBI Taxonomy" id="2013854"/>
    <lineage>
        <taxon>Bacteria</taxon>
        <taxon>Candidatus Walliibacteriota</taxon>
    </lineage>
</organism>
<sequence length="160" mass="18457">MAARFLVFLLILSALFSGWYFLGPPAEERFRKTILSDSELSFVAESPNMVVRSFDANVRCVNGKVNSIASMTNRYGIRKEHTRQPEADEYVDSFIRICNLKPWKASDRSSFRSMQYTFQFKIRWAGKEHIFNSIGTEDPLLDDLTTEIKRLSGFGILEKQ</sequence>